<dbReference type="InterPro" id="IPR037401">
    <property type="entry name" value="SnoaL-like"/>
</dbReference>
<proteinExistence type="predicted"/>
<keyword evidence="4" id="KW-1185">Reference proteome</keyword>
<protein>
    <submittedName>
        <fullName evidence="3">Uncharacterized protein DUF4440</fullName>
    </submittedName>
</protein>
<dbReference type="SUPFAM" id="SSF54427">
    <property type="entry name" value="NTF2-like"/>
    <property type="match status" value="1"/>
</dbReference>
<dbReference type="Gene3D" id="3.10.450.50">
    <property type="match status" value="1"/>
</dbReference>
<dbReference type="InterPro" id="IPR032710">
    <property type="entry name" value="NTF2-like_dom_sf"/>
</dbReference>
<reference evidence="3 4" key="1">
    <citation type="submission" date="2019-03" db="EMBL/GenBank/DDBJ databases">
        <title>Genomic Encyclopedia of Type Strains, Phase IV (KMG-IV): sequencing the most valuable type-strain genomes for metagenomic binning, comparative biology and taxonomic classification.</title>
        <authorList>
            <person name="Goeker M."/>
        </authorList>
    </citation>
    <scope>NUCLEOTIDE SEQUENCE [LARGE SCALE GENOMIC DNA]</scope>
    <source>
        <strain evidence="3 4">DSM 45361</strain>
    </source>
</reference>
<evidence type="ECO:0000256" key="1">
    <source>
        <dbReference type="SAM" id="SignalP"/>
    </source>
</evidence>
<dbReference type="EMBL" id="SNXZ01000003">
    <property type="protein sequence ID" value="TDP97747.1"/>
    <property type="molecule type" value="Genomic_DNA"/>
</dbReference>
<dbReference type="Proteomes" id="UP000295444">
    <property type="component" value="Unassembled WGS sequence"/>
</dbReference>
<dbReference type="RefSeq" id="WP_133850910.1">
    <property type="nucleotide sequence ID" value="NZ_SNXZ01000003.1"/>
</dbReference>
<dbReference type="OrthoDB" id="3374871at2"/>
<feature type="signal peptide" evidence="1">
    <location>
        <begin position="1"/>
        <end position="27"/>
    </location>
</feature>
<evidence type="ECO:0000313" key="3">
    <source>
        <dbReference type="EMBL" id="TDP97747.1"/>
    </source>
</evidence>
<evidence type="ECO:0000313" key="4">
    <source>
        <dbReference type="Proteomes" id="UP000295444"/>
    </source>
</evidence>
<accession>A0A4R6SDJ9</accession>
<dbReference type="AlphaFoldDB" id="A0A4R6SDJ9"/>
<dbReference type="Pfam" id="PF13474">
    <property type="entry name" value="SnoaL_3"/>
    <property type="match status" value="1"/>
</dbReference>
<keyword evidence="1" id="KW-0732">Signal</keyword>
<sequence>MPRKKIIALVALALGVGVAVPTTVASASASQREDHSCARSFDAAVHEDMDAFNARDVDRYTRILHPRVIGVTNGKVTAGRDAVLADAKRMFAVKTWRFPYTIRTSELYGCDSGVTIVDANWLDETQGLDLKITIDMTLVREHGRWQVVTDASTQVSP</sequence>
<gene>
    <name evidence="3" type="ORF">EV186_103711</name>
</gene>
<feature type="domain" description="SnoaL-like" evidence="2">
    <location>
        <begin position="46"/>
        <end position="148"/>
    </location>
</feature>
<organism evidence="3 4">
    <name type="scientific">Labedaea rhizosphaerae</name>
    <dbReference type="NCBI Taxonomy" id="598644"/>
    <lineage>
        <taxon>Bacteria</taxon>
        <taxon>Bacillati</taxon>
        <taxon>Actinomycetota</taxon>
        <taxon>Actinomycetes</taxon>
        <taxon>Pseudonocardiales</taxon>
        <taxon>Pseudonocardiaceae</taxon>
        <taxon>Labedaea</taxon>
    </lineage>
</organism>
<comment type="caution">
    <text evidence="3">The sequence shown here is derived from an EMBL/GenBank/DDBJ whole genome shotgun (WGS) entry which is preliminary data.</text>
</comment>
<name>A0A4R6SDJ9_LABRH</name>
<feature type="chain" id="PRO_5020423068" evidence="1">
    <location>
        <begin position="28"/>
        <end position="157"/>
    </location>
</feature>
<evidence type="ECO:0000259" key="2">
    <source>
        <dbReference type="Pfam" id="PF13474"/>
    </source>
</evidence>